<dbReference type="AlphaFoldDB" id="A0A183NUV6"/>
<sequence>MFHLIWDLSVGCNCIQQLMFTLGLEPSSIRFKRHQVIHLTTES</sequence>
<evidence type="ECO:0000313" key="1">
    <source>
        <dbReference type="EMBL" id="VDP30949.1"/>
    </source>
</evidence>
<evidence type="ECO:0000313" key="2">
    <source>
        <dbReference type="Proteomes" id="UP000269396"/>
    </source>
</evidence>
<proteinExistence type="predicted"/>
<keyword evidence="2" id="KW-1185">Reference proteome</keyword>
<name>A0A183NUV6_9TREM</name>
<reference evidence="1 2" key="1">
    <citation type="submission" date="2018-11" db="EMBL/GenBank/DDBJ databases">
        <authorList>
            <consortium name="Pathogen Informatics"/>
        </authorList>
    </citation>
    <scope>NUCLEOTIDE SEQUENCE [LARGE SCALE GENOMIC DNA]</scope>
    <source>
        <strain>Denwood</strain>
        <strain evidence="2">Zambia</strain>
    </source>
</reference>
<gene>
    <name evidence="1" type="ORF">SMTD_LOCUS5892</name>
</gene>
<dbReference type="Proteomes" id="UP000269396">
    <property type="component" value="Unassembled WGS sequence"/>
</dbReference>
<dbReference type="EMBL" id="UZAL01027270">
    <property type="protein sequence ID" value="VDP30949.1"/>
    <property type="molecule type" value="Genomic_DNA"/>
</dbReference>
<organism evidence="1 2">
    <name type="scientific">Schistosoma mattheei</name>
    <dbReference type="NCBI Taxonomy" id="31246"/>
    <lineage>
        <taxon>Eukaryota</taxon>
        <taxon>Metazoa</taxon>
        <taxon>Spiralia</taxon>
        <taxon>Lophotrochozoa</taxon>
        <taxon>Platyhelminthes</taxon>
        <taxon>Trematoda</taxon>
        <taxon>Digenea</taxon>
        <taxon>Strigeidida</taxon>
        <taxon>Schistosomatoidea</taxon>
        <taxon>Schistosomatidae</taxon>
        <taxon>Schistosoma</taxon>
    </lineage>
</organism>
<accession>A0A183NUV6</accession>
<protein>
    <submittedName>
        <fullName evidence="1">Uncharacterized protein</fullName>
    </submittedName>
</protein>